<evidence type="ECO:0000313" key="4">
    <source>
        <dbReference type="EMBL" id="RDI69537.1"/>
    </source>
</evidence>
<sequence>MVSIKHHQKDLISYNITSHTMTEALLSILSENVDPSAALFLNGELIAIGEEERFSRAKHAYNEFPIQAIKYCLDEGAVTFRDVDLITYGWDANKYPLYMAKKYLDGWQNYDKDQRTLEWEKSNLESKNPDSMTEKIKQELLSEFGGPIPPIKFLNHHRAHAAAAYYGSGFESAAVLTTDGHGEENAVVGWKADNTGLTEVFTYEIPHSLGWFYASITAFLGFKPNNGEGKVMGLAPYGEETESIRSALTQVLEVNDEGFSIDPSFIFYGEHNYHERFTDQLVEVLGEPRQRDAEITQFHRNIAHTAQNLLQEALETCAESLLEQTGETKLCLAGGVGYNCKANMHLRESLDLDDFFVHPLSGEAGIPLGAGHLFTDLEVSPRPLQHVYYGWEPSEDQVKKAINSHNIEICEEGEESVRKKMVTLLSEGNIIARYSGRMECGPRALGNRSILADPRNTEMVARVNEATKRENWRPFAPSILKEYADNMLKGEIWDPFMIQTYQVKEEWLDKLAATTHVDNTTRPQILSKQMNEPYWLLIENFREQTGVPALLNTSFNLSGEPIVRTPEEAIMTLIDSEIDYLQIEDYLIQNPTV</sequence>
<keyword evidence="5" id="KW-1185">Reference proteome</keyword>
<proteinExistence type="inferred from homology"/>
<comment type="caution">
    <text evidence="4">The sequence shown here is derived from an EMBL/GenBank/DDBJ whole genome shotgun (WGS) entry which is preliminary data.</text>
</comment>
<dbReference type="Gene3D" id="3.30.420.40">
    <property type="match status" value="2"/>
</dbReference>
<dbReference type="InterPro" id="IPR031730">
    <property type="entry name" value="Carbam_trans_C"/>
</dbReference>
<evidence type="ECO:0000259" key="3">
    <source>
        <dbReference type="Pfam" id="PF16861"/>
    </source>
</evidence>
<reference evidence="4 5" key="1">
    <citation type="submission" date="2018-07" db="EMBL/GenBank/DDBJ databases">
        <title>Genome sequence of extremly halophilic archaeon Halopelagius longus strain BC12-B1.</title>
        <authorList>
            <person name="Zhang X."/>
        </authorList>
    </citation>
    <scope>NUCLEOTIDE SEQUENCE [LARGE SCALE GENOMIC DNA]</scope>
    <source>
        <strain evidence="4 5">BC12-B1</strain>
    </source>
</reference>
<accession>A0A370IFQ7</accession>
<evidence type="ECO:0000256" key="1">
    <source>
        <dbReference type="ARBA" id="ARBA00006129"/>
    </source>
</evidence>
<dbReference type="GO" id="GO:0016740">
    <property type="term" value="F:transferase activity"/>
    <property type="evidence" value="ECO:0007669"/>
    <property type="project" value="UniProtKB-KW"/>
</dbReference>
<dbReference type="Pfam" id="PF16861">
    <property type="entry name" value="Carbam_trans_C"/>
    <property type="match status" value="1"/>
</dbReference>
<dbReference type="SUPFAM" id="SSF53067">
    <property type="entry name" value="Actin-like ATPase domain"/>
    <property type="match status" value="1"/>
</dbReference>
<dbReference type="Gene3D" id="3.90.870.20">
    <property type="entry name" value="Carbamoyltransferase, C-terminal domain"/>
    <property type="match status" value="1"/>
</dbReference>
<dbReference type="AlphaFoldDB" id="A0A370IFQ7"/>
<dbReference type="Proteomes" id="UP000255421">
    <property type="component" value="Unassembled WGS sequence"/>
</dbReference>
<dbReference type="InterPro" id="IPR038152">
    <property type="entry name" value="Carbam_trans_C_sf"/>
</dbReference>
<dbReference type="PANTHER" id="PTHR34847:SF1">
    <property type="entry name" value="NODULATION PROTEIN U"/>
    <property type="match status" value="1"/>
</dbReference>
<feature type="domain" description="Carbamoyltransferase C-terminal" evidence="3">
    <location>
        <begin position="423"/>
        <end position="589"/>
    </location>
</feature>
<dbReference type="InterPro" id="IPR003696">
    <property type="entry name" value="Carbtransf_dom"/>
</dbReference>
<gene>
    <name evidence="4" type="ORF">DWB78_18450</name>
</gene>
<dbReference type="InterPro" id="IPR051338">
    <property type="entry name" value="NodU/CmcH_Carbamoyltrnsfr"/>
</dbReference>
<evidence type="ECO:0000313" key="5">
    <source>
        <dbReference type="Proteomes" id="UP000255421"/>
    </source>
</evidence>
<dbReference type="EMBL" id="QQST01000005">
    <property type="protein sequence ID" value="RDI69537.1"/>
    <property type="molecule type" value="Genomic_DNA"/>
</dbReference>
<keyword evidence="4" id="KW-0808">Transferase</keyword>
<protein>
    <submittedName>
        <fullName evidence="4">Carbamoyltransferase</fullName>
    </submittedName>
</protein>
<dbReference type="PANTHER" id="PTHR34847">
    <property type="entry name" value="NODULATION PROTEIN U"/>
    <property type="match status" value="1"/>
</dbReference>
<dbReference type="Pfam" id="PF02543">
    <property type="entry name" value="Carbam_trans_N"/>
    <property type="match status" value="1"/>
</dbReference>
<dbReference type="CDD" id="cd24098">
    <property type="entry name" value="ASKHA_NBD_TobZ_N"/>
    <property type="match status" value="1"/>
</dbReference>
<organism evidence="4 5">
    <name type="scientific">Halopelagius longus</name>
    <dbReference type="NCBI Taxonomy" id="1236180"/>
    <lineage>
        <taxon>Archaea</taxon>
        <taxon>Methanobacteriati</taxon>
        <taxon>Methanobacteriota</taxon>
        <taxon>Stenosarchaea group</taxon>
        <taxon>Halobacteria</taxon>
        <taxon>Halobacteriales</taxon>
        <taxon>Haloferacaceae</taxon>
    </lineage>
</organism>
<name>A0A370IFQ7_9EURY</name>
<feature type="domain" description="Carbamoyltransferase" evidence="2">
    <location>
        <begin position="34"/>
        <end position="370"/>
    </location>
</feature>
<evidence type="ECO:0000259" key="2">
    <source>
        <dbReference type="Pfam" id="PF02543"/>
    </source>
</evidence>
<comment type="similarity">
    <text evidence="1">Belongs to the NodU/CmcH family.</text>
</comment>
<dbReference type="InterPro" id="IPR043129">
    <property type="entry name" value="ATPase_NBD"/>
</dbReference>